<sequence length="86" mass="9872">MKMLSIEEAQGQLAKLAEEAQRGEEIVLTSQGTPVLRLVPESGPARDRKDPQAVRAFLDDLEEGMSIGERNWTRDDIYEERLKRFR</sequence>
<reference evidence="3" key="1">
    <citation type="submission" date="2018-05" db="EMBL/GenBank/DDBJ databases">
        <title>Azospirillum thermophila sp. nov., a novel isolated from hot spring.</title>
        <authorList>
            <person name="Zhao Z."/>
        </authorList>
    </citation>
    <scope>NUCLEOTIDE SEQUENCE [LARGE SCALE GENOMIC DNA]</scope>
    <source>
        <strain evidence="3">CFH 70021</strain>
    </source>
</reference>
<keyword evidence="3" id="KW-1185">Reference proteome</keyword>
<evidence type="ECO:0000256" key="1">
    <source>
        <dbReference type="ARBA" id="ARBA00009981"/>
    </source>
</evidence>
<organism evidence="2 3">
    <name type="scientific">Azospirillum thermophilum</name>
    <dbReference type="NCBI Taxonomy" id="2202148"/>
    <lineage>
        <taxon>Bacteria</taxon>
        <taxon>Pseudomonadati</taxon>
        <taxon>Pseudomonadota</taxon>
        <taxon>Alphaproteobacteria</taxon>
        <taxon>Rhodospirillales</taxon>
        <taxon>Azospirillaceae</taxon>
        <taxon>Azospirillum</taxon>
    </lineage>
</organism>
<dbReference type="Gene3D" id="3.40.1620.10">
    <property type="entry name" value="YefM-like domain"/>
    <property type="match status" value="1"/>
</dbReference>
<dbReference type="Proteomes" id="UP000245629">
    <property type="component" value="Chromosome 2"/>
</dbReference>
<dbReference type="KEGG" id="azz:DEW08_11900"/>
<dbReference type="NCBIfam" id="TIGR01552">
    <property type="entry name" value="phd_fam"/>
    <property type="match status" value="1"/>
</dbReference>
<dbReference type="RefSeq" id="WP_109327368.1">
    <property type="nucleotide sequence ID" value="NZ_CP029353.1"/>
</dbReference>
<comment type="similarity">
    <text evidence="1">Belongs to the phD/YefM antitoxin family.</text>
</comment>
<evidence type="ECO:0000313" key="2">
    <source>
        <dbReference type="EMBL" id="AWK86841.1"/>
    </source>
</evidence>
<protein>
    <submittedName>
        <fullName evidence="2">Type II toxin-antitoxin system prevent-host-death family antitoxin</fullName>
    </submittedName>
</protein>
<proteinExistence type="inferred from homology"/>
<gene>
    <name evidence="2" type="ORF">DEW08_11900</name>
</gene>
<evidence type="ECO:0000313" key="3">
    <source>
        <dbReference type="Proteomes" id="UP000245629"/>
    </source>
</evidence>
<dbReference type="InterPro" id="IPR036165">
    <property type="entry name" value="YefM-like_sf"/>
</dbReference>
<dbReference type="SUPFAM" id="SSF143120">
    <property type="entry name" value="YefM-like"/>
    <property type="match status" value="1"/>
</dbReference>
<dbReference type="EMBL" id="CP029353">
    <property type="protein sequence ID" value="AWK86841.1"/>
    <property type="molecule type" value="Genomic_DNA"/>
</dbReference>
<name>A0A2S2CQQ7_9PROT</name>
<dbReference type="AlphaFoldDB" id="A0A2S2CQQ7"/>
<accession>A0A2S2CQQ7</accession>
<dbReference type="OrthoDB" id="9800503at2"/>